<reference evidence="2" key="1">
    <citation type="submission" date="2022-10" db="EMBL/GenBank/DDBJ databases">
        <title>Puccinia triticina Genome sequencing and assembly.</title>
        <authorList>
            <person name="Li C."/>
        </authorList>
    </citation>
    <scope>NUCLEOTIDE SEQUENCE</scope>
    <source>
        <strain evidence="2">Pt15</strain>
    </source>
</reference>
<dbReference type="EMBL" id="CP110426">
    <property type="protein sequence ID" value="WAQ86145.1"/>
    <property type="molecule type" value="Genomic_DNA"/>
</dbReference>
<feature type="region of interest" description="Disordered" evidence="1">
    <location>
        <begin position="23"/>
        <end position="151"/>
    </location>
</feature>
<sequence length="274" mass="28070">MRSQTSFIIISAQRPSHVLCSSAPFGLATQPQPPRPDLRSAPAGRSPQPNHQCAHRALTPPTAPQPPPRVQTPLPCAAFQPPCPPPRRRLQQGFQRGPGGADGRRSQPPAPGASCPAPASRKACMHSNASLTAKPSQASGAAFRQPQLRSRRVSCTESGPSARAPSALVAQETVSATFRPAGPVPSASVGPPRRPARPGSIPARAATEVCGGRPGVASAQSSAQKHRKRARTSGAPARISTARGNPPGARGLALMCASVISGGPTGVAGHWAPP</sequence>
<organism evidence="2 3">
    <name type="scientific">Puccinia triticina</name>
    <dbReference type="NCBI Taxonomy" id="208348"/>
    <lineage>
        <taxon>Eukaryota</taxon>
        <taxon>Fungi</taxon>
        <taxon>Dikarya</taxon>
        <taxon>Basidiomycota</taxon>
        <taxon>Pucciniomycotina</taxon>
        <taxon>Pucciniomycetes</taxon>
        <taxon>Pucciniales</taxon>
        <taxon>Pucciniaceae</taxon>
        <taxon>Puccinia</taxon>
    </lineage>
</organism>
<dbReference type="Proteomes" id="UP001164743">
    <property type="component" value="Chromosome 6A"/>
</dbReference>
<accession>A0ABY7CN54</accession>
<keyword evidence="3" id="KW-1185">Reference proteome</keyword>
<evidence type="ECO:0000313" key="2">
    <source>
        <dbReference type="EMBL" id="WAQ86145.1"/>
    </source>
</evidence>
<feature type="region of interest" description="Disordered" evidence="1">
    <location>
        <begin position="179"/>
        <end position="247"/>
    </location>
</feature>
<feature type="compositionally biased region" description="Low complexity" evidence="1">
    <location>
        <begin position="71"/>
        <end position="80"/>
    </location>
</feature>
<proteinExistence type="predicted"/>
<gene>
    <name evidence="2" type="ORF">PtA15_6A775</name>
</gene>
<evidence type="ECO:0000256" key="1">
    <source>
        <dbReference type="SAM" id="MobiDB-lite"/>
    </source>
</evidence>
<evidence type="ECO:0000313" key="3">
    <source>
        <dbReference type="Proteomes" id="UP001164743"/>
    </source>
</evidence>
<name>A0ABY7CN54_9BASI</name>
<feature type="compositionally biased region" description="Polar residues" evidence="1">
    <location>
        <begin position="127"/>
        <end position="139"/>
    </location>
</feature>
<dbReference type="GeneID" id="77811411"/>
<protein>
    <submittedName>
        <fullName evidence="2">Uncharacterized protein</fullName>
    </submittedName>
</protein>
<dbReference type="RefSeq" id="XP_053021700.1">
    <property type="nucleotide sequence ID" value="XM_053170516.1"/>
</dbReference>
<feature type="compositionally biased region" description="Pro residues" evidence="1">
    <location>
        <begin position="61"/>
        <end position="70"/>
    </location>
</feature>